<keyword evidence="2" id="KW-1185">Reference proteome</keyword>
<reference evidence="1" key="2">
    <citation type="journal article" date="2024" name="Plant">
        <title>Genomic evolution and insights into agronomic trait innovations of Sesamum species.</title>
        <authorList>
            <person name="Miao H."/>
            <person name="Wang L."/>
            <person name="Qu L."/>
            <person name="Liu H."/>
            <person name="Sun Y."/>
            <person name="Le M."/>
            <person name="Wang Q."/>
            <person name="Wei S."/>
            <person name="Zheng Y."/>
            <person name="Lin W."/>
            <person name="Duan Y."/>
            <person name="Cao H."/>
            <person name="Xiong S."/>
            <person name="Wang X."/>
            <person name="Wei L."/>
            <person name="Li C."/>
            <person name="Ma Q."/>
            <person name="Ju M."/>
            <person name="Zhao R."/>
            <person name="Li G."/>
            <person name="Mu C."/>
            <person name="Tian Q."/>
            <person name="Mei H."/>
            <person name="Zhang T."/>
            <person name="Gao T."/>
            <person name="Zhang H."/>
        </authorList>
    </citation>
    <scope>NUCLEOTIDE SEQUENCE</scope>
    <source>
        <strain evidence="1">3651</strain>
    </source>
</reference>
<name>A0AAE1XZY0_9LAMI</name>
<dbReference type="EMBL" id="JACGWO010000008">
    <property type="protein sequence ID" value="KAK4421181.1"/>
    <property type="molecule type" value="Genomic_DNA"/>
</dbReference>
<evidence type="ECO:0000313" key="1">
    <source>
        <dbReference type="EMBL" id="KAK4421181.1"/>
    </source>
</evidence>
<organism evidence="1 2">
    <name type="scientific">Sesamum alatum</name>
    <dbReference type="NCBI Taxonomy" id="300844"/>
    <lineage>
        <taxon>Eukaryota</taxon>
        <taxon>Viridiplantae</taxon>
        <taxon>Streptophyta</taxon>
        <taxon>Embryophyta</taxon>
        <taxon>Tracheophyta</taxon>
        <taxon>Spermatophyta</taxon>
        <taxon>Magnoliopsida</taxon>
        <taxon>eudicotyledons</taxon>
        <taxon>Gunneridae</taxon>
        <taxon>Pentapetalae</taxon>
        <taxon>asterids</taxon>
        <taxon>lamiids</taxon>
        <taxon>Lamiales</taxon>
        <taxon>Pedaliaceae</taxon>
        <taxon>Sesamum</taxon>
    </lineage>
</organism>
<accession>A0AAE1XZY0</accession>
<gene>
    <name evidence="1" type="ORF">Salat_2068600</name>
</gene>
<protein>
    <submittedName>
        <fullName evidence="1">Uncharacterized protein</fullName>
    </submittedName>
</protein>
<evidence type="ECO:0000313" key="2">
    <source>
        <dbReference type="Proteomes" id="UP001293254"/>
    </source>
</evidence>
<dbReference type="Proteomes" id="UP001293254">
    <property type="component" value="Unassembled WGS sequence"/>
</dbReference>
<proteinExistence type="predicted"/>
<reference evidence="1" key="1">
    <citation type="submission" date="2020-06" db="EMBL/GenBank/DDBJ databases">
        <authorList>
            <person name="Li T."/>
            <person name="Hu X."/>
            <person name="Zhang T."/>
            <person name="Song X."/>
            <person name="Zhang H."/>
            <person name="Dai N."/>
            <person name="Sheng W."/>
            <person name="Hou X."/>
            <person name="Wei L."/>
        </authorList>
    </citation>
    <scope>NUCLEOTIDE SEQUENCE</scope>
    <source>
        <strain evidence="1">3651</strain>
        <tissue evidence="1">Leaf</tissue>
    </source>
</reference>
<comment type="caution">
    <text evidence="1">The sequence shown here is derived from an EMBL/GenBank/DDBJ whole genome shotgun (WGS) entry which is preliminary data.</text>
</comment>
<sequence length="107" mass="12274">MILSLFWRNTHGGVFIEKKKSLDEGITSSDIGKRGRRIQGRLRERQGGTIEDERGRDFRVSTNEKSSFIDEEKTGRVSSLWAEGMGQAFQCWPRSFRNIGQKNPQVV</sequence>
<dbReference type="AlphaFoldDB" id="A0AAE1XZY0"/>